<keyword evidence="2" id="KW-0812">Transmembrane</keyword>
<feature type="region of interest" description="Disordered" evidence="1">
    <location>
        <begin position="119"/>
        <end position="152"/>
    </location>
</feature>
<comment type="caution">
    <text evidence="3">The sequence shown here is derived from an EMBL/GenBank/DDBJ whole genome shotgun (WGS) entry which is preliminary data.</text>
</comment>
<dbReference type="EMBL" id="PIUM01000012">
    <property type="protein sequence ID" value="PKU24370.1"/>
    <property type="molecule type" value="Genomic_DNA"/>
</dbReference>
<dbReference type="InterPro" id="IPR025961">
    <property type="entry name" value="Metal_resist"/>
</dbReference>
<keyword evidence="2" id="KW-1133">Transmembrane helix</keyword>
<reference evidence="4" key="1">
    <citation type="submission" date="2017-12" db="EMBL/GenBank/DDBJ databases">
        <title>Draft genome sequence of Telmatospirillum siberiense 26-4b1T, an acidotolerant peatland alphaproteobacterium potentially involved in sulfur cycling.</title>
        <authorList>
            <person name="Hausmann B."/>
            <person name="Pjevac P."/>
            <person name="Schreck K."/>
            <person name="Herbold C.W."/>
            <person name="Daims H."/>
            <person name="Wagner M."/>
            <person name="Pester M."/>
            <person name="Loy A."/>
        </authorList>
    </citation>
    <scope>NUCLEOTIDE SEQUENCE [LARGE SCALE GENOMIC DNA]</scope>
    <source>
        <strain evidence="4">26-4b1</strain>
    </source>
</reference>
<proteinExistence type="predicted"/>
<dbReference type="RefSeq" id="WP_101250909.1">
    <property type="nucleotide sequence ID" value="NZ_PIUM01000012.1"/>
</dbReference>
<evidence type="ECO:0008006" key="5">
    <source>
        <dbReference type="Google" id="ProtNLM"/>
    </source>
</evidence>
<protein>
    <recommendedName>
        <fullName evidence="5">Periplasmic heavy metal sensor</fullName>
    </recommendedName>
</protein>
<evidence type="ECO:0000313" key="3">
    <source>
        <dbReference type="EMBL" id="PKU24370.1"/>
    </source>
</evidence>
<evidence type="ECO:0000256" key="1">
    <source>
        <dbReference type="SAM" id="MobiDB-lite"/>
    </source>
</evidence>
<feature type="compositionally biased region" description="Basic and acidic residues" evidence="1">
    <location>
        <begin position="123"/>
        <end position="133"/>
    </location>
</feature>
<feature type="compositionally biased region" description="Pro residues" evidence="1">
    <location>
        <begin position="139"/>
        <end position="152"/>
    </location>
</feature>
<organism evidence="3 4">
    <name type="scientific">Telmatospirillum siberiense</name>
    <dbReference type="NCBI Taxonomy" id="382514"/>
    <lineage>
        <taxon>Bacteria</taxon>
        <taxon>Pseudomonadati</taxon>
        <taxon>Pseudomonadota</taxon>
        <taxon>Alphaproteobacteria</taxon>
        <taxon>Rhodospirillales</taxon>
        <taxon>Rhodospirillaceae</taxon>
        <taxon>Telmatospirillum</taxon>
    </lineage>
</organism>
<name>A0A2N3PVF5_9PROT</name>
<evidence type="ECO:0000313" key="4">
    <source>
        <dbReference type="Proteomes" id="UP000233293"/>
    </source>
</evidence>
<dbReference type="OrthoDB" id="7304508at2"/>
<dbReference type="AlphaFoldDB" id="A0A2N3PVF5"/>
<dbReference type="Pfam" id="PF13801">
    <property type="entry name" value="Metal_resist"/>
    <property type="match status" value="1"/>
</dbReference>
<sequence length="152" mass="17108">MSLSRFRTRWLLPASLTFNIFLCAAFLVHLGQEWRRQPPLPPPPDAILEEMIRDLSPADGKILRDGLALGLSEVDRAHRAEEALPQRLQSILGQEPFDKAAFHDLLEQSQRARETLNAALPETLERLSPEGRRRLAQWRPPPPPGAPPGPPH</sequence>
<accession>A0A2N3PVF5</accession>
<dbReference type="Proteomes" id="UP000233293">
    <property type="component" value="Unassembled WGS sequence"/>
</dbReference>
<evidence type="ECO:0000256" key="2">
    <source>
        <dbReference type="SAM" id="Phobius"/>
    </source>
</evidence>
<gene>
    <name evidence="3" type="ORF">CWS72_12330</name>
</gene>
<keyword evidence="4" id="KW-1185">Reference proteome</keyword>
<feature type="transmembrane region" description="Helical" evidence="2">
    <location>
        <begin position="12"/>
        <end position="30"/>
    </location>
</feature>
<keyword evidence="2" id="KW-0472">Membrane</keyword>